<keyword evidence="10" id="KW-0695">RNA-directed DNA polymerase</keyword>
<organism evidence="16 17">
    <name type="scientific">Austropuccinia psidii MF-1</name>
    <dbReference type="NCBI Taxonomy" id="1389203"/>
    <lineage>
        <taxon>Eukaryota</taxon>
        <taxon>Fungi</taxon>
        <taxon>Dikarya</taxon>
        <taxon>Basidiomycota</taxon>
        <taxon>Pucciniomycotina</taxon>
        <taxon>Pucciniomycetes</taxon>
        <taxon>Pucciniales</taxon>
        <taxon>Sphaerophragmiaceae</taxon>
        <taxon>Austropuccinia</taxon>
    </lineage>
</organism>
<dbReference type="GO" id="GO:0016787">
    <property type="term" value="F:hydrolase activity"/>
    <property type="evidence" value="ECO:0007669"/>
    <property type="project" value="UniProtKB-KW"/>
</dbReference>
<dbReference type="SUPFAM" id="SSF53098">
    <property type="entry name" value="Ribonuclease H-like"/>
    <property type="match status" value="1"/>
</dbReference>
<evidence type="ECO:0000256" key="4">
    <source>
        <dbReference type="ARBA" id="ARBA00022723"/>
    </source>
</evidence>
<dbReference type="InterPro" id="IPR001584">
    <property type="entry name" value="Integrase_cat-core"/>
</dbReference>
<keyword evidence="5" id="KW-0255">Endonuclease</keyword>
<dbReference type="GO" id="GO:0006310">
    <property type="term" value="P:DNA recombination"/>
    <property type="evidence" value="ECO:0007669"/>
    <property type="project" value="UniProtKB-KW"/>
</dbReference>
<evidence type="ECO:0000259" key="15">
    <source>
        <dbReference type="PROSITE" id="PS50994"/>
    </source>
</evidence>
<dbReference type="InterPro" id="IPR039537">
    <property type="entry name" value="Retrotran_Ty1/copia-like"/>
</dbReference>
<keyword evidence="17" id="KW-1185">Reference proteome</keyword>
<evidence type="ECO:0000256" key="2">
    <source>
        <dbReference type="ARBA" id="ARBA00022695"/>
    </source>
</evidence>
<accession>A0A9Q3HH29</accession>
<dbReference type="Proteomes" id="UP000765509">
    <property type="component" value="Unassembled WGS sequence"/>
</dbReference>
<dbReference type="InterPro" id="IPR012337">
    <property type="entry name" value="RNaseH-like_sf"/>
</dbReference>
<evidence type="ECO:0000313" key="17">
    <source>
        <dbReference type="Proteomes" id="UP000765509"/>
    </source>
</evidence>
<evidence type="ECO:0000313" key="16">
    <source>
        <dbReference type="EMBL" id="MBW0502314.1"/>
    </source>
</evidence>
<protein>
    <recommendedName>
        <fullName evidence="15">Integrase catalytic domain-containing protein</fullName>
    </recommendedName>
</protein>
<dbReference type="Gene3D" id="3.30.420.10">
    <property type="entry name" value="Ribonuclease H-like superfamily/Ribonuclease H"/>
    <property type="match status" value="1"/>
</dbReference>
<dbReference type="GO" id="GO:0005634">
    <property type="term" value="C:nucleus"/>
    <property type="evidence" value="ECO:0007669"/>
    <property type="project" value="UniProtKB-ARBA"/>
</dbReference>
<evidence type="ECO:0000256" key="5">
    <source>
        <dbReference type="ARBA" id="ARBA00022759"/>
    </source>
</evidence>
<keyword evidence="3" id="KW-0540">Nuclease</keyword>
<keyword evidence="6" id="KW-0378">Hydrolase</keyword>
<dbReference type="GO" id="GO:0003887">
    <property type="term" value="F:DNA-directed DNA polymerase activity"/>
    <property type="evidence" value="ECO:0007669"/>
    <property type="project" value="UniProtKB-KW"/>
</dbReference>
<evidence type="ECO:0000256" key="7">
    <source>
        <dbReference type="ARBA" id="ARBA00022842"/>
    </source>
</evidence>
<evidence type="ECO:0000256" key="11">
    <source>
        <dbReference type="ARBA" id="ARBA00022932"/>
    </source>
</evidence>
<keyword evidence="11" id="KW-0808">Transferase</keyword>
<sequence>MGPLPPSLDHKKYVLTIQDCLSRLTVAIPLSDKAGAKVEFQKWILQFINTTGHNVKVVRTDNGSEFKNIIFEEFLKSQGIIHKYLIPYEHHQNGKIEQTNQTISEMERTSLNAANLPVNLWPWAYRHSVWIFNCKLHADSTKMPCETVGKRKPSLEILRGFGSKAFLYSHNFRKDISDRAIVGFHLGVAPDFKGWLFWIPEKGQIAKAESVNFAEFSIFQNDGASIQEIQAKDLFDGSMIQEIQKQDKLIDQVNEGHDLSSLMPISYKEEMKSQESMKWSDAIRSELESMEQEEVFEATSLKEALDVVPHESICSTKWVFVKKEKPQ</sequence>
<evidence type="ECO:0000256" key="14">
    <source>
        <dbReference type="ARBA" id="ARBA00049244"/>
    </source>
</evidence>
<dbReference type="AlphaFoldDB" id="A0A9Q3HH29"/>
<keyword evidence="8" id="KW-0694">RNA-binding</keyword>
<dbReference type="GO" id="GO:0046872">
    <property type="term" value="F:metal ion binding"/>
    <property type="evidence" value="ECO:0007669"/>
    <property type="project" value="UniProtKB-KW"/>
</dbReference>
<dbReference type="EMBL" id="AVOT02016759">
    <property type="protein sequence ID" value="MBW0502314.1"/>
    <property type="molecule type" value="Genomic_DNA"/>
</dbReference>
<dbReference type="OrthoDB" id="413122at2759"/>
<dbReference type="GO" id="GO:0004519">
    <property type="term" value="F:endonuclease activity"/>
    <property type="evidence" value="ECO:0007669"/>
    <property type="project" value="UniProtKB-KW"/>
</dbReference>
<evidence type="ECO:0000256" key="6">
    <source>
        <dbReference type="ARBA" id="ARBA00022801"/>
    </source>
</evidence>
<keyword evidence="1" id="KW-0815">Transposition</keyword>
<dbReference type="InterPro" id="IPR036397">
    <property type="entry name" value="RNaseH_sf"/>
</dbReference>
<keyword evidence="9" id="KW-0229">DNA integration</keyword>
<evidence type="ECO:0000256" key="12">
    <source>
        <dbReference type="ARBA" id="ARBA00023172"/>
    </source>
</evidence>
<evidence type="ECO:0000256" key="3">
    <source>
        <dbReference type="ARBA" id="ARBA00022722"/>
    </source>
</evidence>
<keyword evidence="11" id="KW-0239">DNA-directed DNA polymerase</keyword>
<dbReference type="PANTHER" id="PTHR42648:SF11">
    <property type="entry name" value="TRANSPOSON TY4-P GAG-POL POLYPROTEIN"/>
    <property type="match status" value="1"/>
</dbReference>
<evidence type="ECO:0000256" key="8">
    <source>
        <dbReference type="ARBA" id="ARBA00022884"/>
    </source>
</evidence>
<dbReference type="GO" id="GO:0032196">
    <property type="term" value="P:transposition"/>
    <property type="evidence" value="ECO:0007669"/>
    <property type="project" value="UniProtKB-KW"/>
</dbReference>
<comment type="caution">
    <text evidence="16">The sequence shown here is derived from an EMBL/GenBank/DDBJ whole genome shotgun (WGS) entry which is preliminary data.</text>
</comment>
<proteinExistence type="predicted"/>
<evidence type="ECO:0000256" key="1">
    <source>
        <dbReference type="ARBA" id="ARBA00022578"/>
    </source>
</evidence>
<dbReference type="GO" id="GO:0015074">
    <property type="term" value="P:DNA integration"/>
    <property type="evidence" value="ECO:0007669"/>
    <property type="project" value="UniProtKB-KW"/>
</dbReference>
<comment type="catalytic activity">
    <reaction evidence="14">
        <text>DNA(n) + a 2'-deoxyribonucleoside 5'-triphosphate = DNA(n+1) + diphosphate</text>
        <dbReference type="Rhea" id="RHEA:22508"/>
        <dbReference type="Rhea" id="RHEA-COMP:17339"/>
        <dbReference type="Rhea" id="RHEA-COMP:17340"/>
        <dbReference type="ChEBI" id="CHEBI:33019"/>
        <dbReference type="ChEBI" id="CHEBI:61560"/>
        <dbReference type="ChEBI" id="CHEBI:173112"/>
        <dbReference type="EC" id="2.7.7.7"/>
    </reaction>
</comment>
<dbReference type="PROSITE" id="PS50994">
    <property type="entry name" value="INTEGRASE"/>
    <property type="match status" value="1"/>
</dbReference>
<name>A0A9Q3HH29_9BASI</name>
<evidence type="ECO:0000256" key="10">
    <source>
        <dbReference type="ARBA" id="ARBA00022918"/>
    </source>
</evidence>
<dbReference type="GO" id="GO:0003723">
    <property type="term" value="F:RNA binding"/>
    <property type="evidence" value="ECO:0007669"/>
    <property type="project" value="UniProtKB-KW"/>
</dbReference>
<feature type="domain" description="Integrase catalytic" evidence="15">
    <location>
        <begin position="1"/>
        <end position="152"/>
    </location>
</feature>
<dbReference type="GO" id="GO:0003964">
    <property type="term" value="F:RNA-directed DNA polymerase activity"/>
    <property type="evidence" value="ECO:0007669"/>
    <property type="project" value="UniProtKB-KW"/>
</dbReference>
<evidence type="ECO:0000256" key="9">
    <source>
        <dbReference type="ARBA" id="ARBA00022908"/>
    </source>
</evidence>
<gene>
    <name evidence="16" type="ORF">O181_042029</name>
</gene>
<comment type="catalytic activity">
    <reaction evidence="13">
        <text>DNA(n) + a 2'-deoxyribonucleoside 5'-triphosphate = DNA(n+1) + diphosphate</text>
        <dbReference type="Rhea" id="RHEA:22508"/>
        <dbReference type="Rhea" id="RHEA-COMP:17339"/>
        <dbReference type="Rhea" id="RHEA-COMP:17340"/>
        <dbReference type="ChEBI" id="CHEBI:33019"/>
        <dbReference type="ChEBI" id="CHEBI:61560"/>
        <dbReference type="ChEBI" id="CHEBI:173112"/>
        <dbReference type="EC" id="2.7.7.49"/>
    </reaction>
</comment>
<keyword evidence="2" id="KW-0548">Nucleotidyltransferase</keyword>
<keyword evidence="12" id="KW-0233">DNA recombination</keyword>
<keyword evidence="4" id="KW-0479">Metal-binding</keyword>
<keyword evidence="7" id="KW-0460">Magnesium</keyword>
<dbReference type="Pfam" id="PF00665">
    <property type="entry name" value="rve"/>
    <property type="match status" value="1"/>
</dbReference>
<evidence type="ECO:0000256" key="13">
    <source>
        <dbReference type="ARBA" id="ARBA00048173"/>
    </source>
</evidence>
<reference evidence="16" key="1">
    <citation type="submission" date="2021-03" db="EMBL/GenBank/DDBJ databases">
        <title>Draft genome sequence of rust myrtle Austropuccinia psidii MF-1, a brazilian biotype.</title>
        <authorList>
            <person name="Quecine M.C."/>
            <person name="Pachon D.M.R."/>
            <person name="Bonatelli M.L."/>
            <person name="Correr F.H."/>
            <person name="Franceschini L.M."/>
            <person name="Leite T.F."/>
            <person name="Margarido G.R.A."/>
            <person name="Almeida C.A."/>
            <person name="Ferrarezi J.A."/>
            <person name="Labate C.A."/>
        </authorList>
    </citation>
    <scope>NUCLEOTIDE SEQUENCE</scope>
    <source>
        <strain evidence="16">MF-1</strain>
    </source>
</reference>
<dbReference type="PANTHER" id="PTHR42648">
    <property type="entry name" value="TRANSPOSASE, PUTATIVE-RELATED"/>
    <property type="match status" value="1"/>
</dbReference>